<proteinExistence type="predicted"/>
<dbReference type="AlphaFoldDB" id="A0A927HCB1"/>
<comment type="subcellular location">
    <subcellularLocation>
        <location evidence="1">Cell membrane</location>
    </subcellularLocation>
</comment>
<evidence type="ECO:0000256" key="4">
    <source>
        <dbReference type="ARBA" id="ARBA00022989"/>
    </source>
</evidence>
<feature type="coiled-coil region" evidence="6">
    <location>
        <begin position="187"/>
        <end position="217"/>
    </location>
</feature>
<dbReference type="Proteomes" id="UP000602076">
    <property type="component" value="Unassembled WGS sequence"/>
</dbReference>
<organism evidence="8 9">
    <name type="scientific">Peribacillus faecalis</name>
    <dbReference type="NCBI Taxonomy" id="2772559"/>
    <lineage>
        <taxon>Bacteria</taxon>
        <taxon>Bacillati</taxon>
        <taxon>Bacillota</taxon>
        <taxon>Bacilli</taxon>
        <taxon>Bacillales</taxon>
        <taxon>Bacillaceae</taxon>
        <taxon>Peribacillus</taxon>
    </lineage>
</organism>
<evidence type="ECO:0000256" key="6">
    <source>
        <dbReference type="SAM" id="Coils"/>
    </source>
</evidence>
<evidence type="ECO:0000313" key="9">
    <source>
        <dbReference type="Proteomes" id="UP000602076"/>
    </source>
</evidence>
<protein>
    <submittedName>
        <fullName evidence="8">Flagellar biosynthetic protein FliO</fullName>
    </submittedName>
</protein>
<keyword evidence="3 7" id="KW-0812">Transmembrane</keyword>
<feature type="transmembrane region" description="Helical" evidence="7">
    <location>
        <begin position="71"/>
        <end position="89"/>
    </location>
</feature>
<evidence type="ECO:0000256" key="3">
    <source>
        <dbReference type="ARBA" id="ARBA00022692"/>
    </source>
</evidence>
<dbReference type="EMBL" id="JACXSI010000034">
    <property type="protein sequence ID" value="MBD3109432.1"/>
    <property type="molecule type" value="Genomic_DNA"/>
</dbReference>
<reference evidence="8" key="1">
    <citation type="submission" date="2020-09" db="EMBL/GenBank/DDBJ databases">
        <title>Bacillus faecalis sp. nov., a moderately halophilic bacterium isolated from cow faeces.</title>
        <authorList>
            <person name="Jiang L."/>
            <person name="Lee J."/>
        </authorList>
    </citation>
    <scope>NUCLEOTIDE SEQUENCE</scope>
    <source>
        <strain evidence="8">AGMB 02131</strain>
    </source>
</reference>
<accession>A0A927HCB1</accession>
<keyword evidence="5 7" id="KW-0472">Membrane</keyword>
<evidence type="ECO:0000256" key="1">
    <source>
        <dbReference type="ARBA" id="ARBA00004236"/>
    </source>
</evidence>
<keyword evidence="6" id="KW-0175">Coiled coil</keyword>
<dbReference type="InterPro" id="IPR022781">
    <property type="entry name" value="Flagellar_biosynth_FliO"/>
</dbReference>
<keyword evidence="2" id="KW-1003">Cell membrane</keyword>
<keyword evidence="8" id="KW-0282">Flagellum</keyword>
<gene>
    <name evidence="8" type="ORF">IEO70_13875</name>
</gene>
<dbReference type="RefSeq" id="WP_190998964.1">
    <property type="nucleotide sequence ID" value="NZ_JACXSI010000034.1"/>
</dbReference>
<evidence type="ECO:0000256" key="2">
    <source>
        <dbReference type="ARBA" id="ARBA00022475"/>
    </source>
</evidence>
<keyword evidence="8" id="KW-0969">Cilium</keyword>
<evidence type="ECO:0000256" key="7">
    <source>
        <dbReference type="SAM" id="Phobius"/>
    </source>
</evidence>
<keyword evidence="8" id="KW-0966">Cell projection</keyword>
<evidence type="ECO:0000313" key="8">
    <source>
        <dbReference type="EMBL" id="MBD3109432.1"/>
    </source>
</evidence>
<sequence length="217" mass="24672">MIYLKKISRIISLIALLLFPAYTIVSAEQSDKMVNDYFQKEKGESEAEEPIVQENQVQSSASAADFSFFDMFRMIAAFLFVGALLYFLLKFLNKKNQAYQKGHIVSNLGGTSVGNNKSIQIVKIGNKLYIVGVGENVQLLSEITDPEEIEKLLQDHNEAIDSMLKPADLLSKIKNKRVKDDSSHSFVEQFQKQLNEMAATRKKLKRELQETEDQKDE</sequence>
<dbReference type="GO" id="GO:0044781">
    <property type="term" value="P:bacterial-type flagellum organization"/>
    <property type="evidence" value="ECO:0007669"/>
    <property type="project" value="InterPro"/>
</dbReference>
<dbReference type="GO" id="GO:0016020">
    <property type="term" value="C:membrane"/>
    <property type="evidence" value="ECO:0007669"/>
    <property type="project" value="InterPro"/>
</dbReference>
<keyword evidence="9" id="KW-1185">Reference proteome</keyword>
<name>A0A927HCB1_9BACI</name>
<evidence type="ECO:0000256" key="5">
    <source>
        <dbReference type="ARBA" id="ARBA00023136"/>
    </source>
</evidence>
<keyword evidence="4 7" id="KW-1133">Transmembrane helix</keyword>
<comment type="caution">
    <text evidence="8">The sequence shown here is derived from an EMBL/GenBank/DDBJ whole genome shotgun (WGS) entry which is preliminary data.</text>
</comment>
<dbReference type="Pfam" id="PF04347">
    <property type="entry name" value="FliO"/>
    <property type="match status" value="1"/>
</dbReference>